<evidence type="ECO:0000313" key="1">
    <source>
        <dbReference type="EMBL" id="SAL29651.1"/>
    </source>
</evidence>
<accession>A0A158GCS2</accession>
<dbReference type="Proteomes" id="UP000054893">
    <property type="component" value="Unassembled WGS sequence"/>
</dbReference>
<proteinExistence type="predicted"/>
<protein>
    <submittedName>
        <fullName evidence="1">Transposase</fullName>
    </submittedName>
</protein>
<name>A0A158GCS2_CABSO</name>
<dbReference type="AlphaFoldDB" id="A0A158GCS2"/>
<sequence>MNHTAIGVDIAKSVFQVHWVDPHTGEVVDKPVKRDRFLDYFANRAPCLIGMEACGGAQHWARQLTKMGSSSLANADRSTW</sequence>
<evidence type="ECO:0000313" key="2">
    <source>
        <dbReference type="Proteomes" id="UP000054893"/>
    </source>
</evidence>
<dbReference type="EMBL" id="FCOC02000006">
    <property type="protein sequence ID" value="SAL29651.1"/>
    <property type="molecule type" value="Genomic_DNA"/>
</dbReference>
<reference evidence="1 2" key="1">
    <citation type="submission" date="2016-01" db="EMBL/GenBank/DDBJ databases">
        <authorList>
            <person name="Oliw E.H."/>
        </authorList>
    </citation>
    <scope>NUCLEOTIDE SEQUENCE [LARGE SCALE GENOMIC DNA]</scope>
    <source>
        <strain evidence="1">LMG 22029</strain>
    </source>
</reference>
<gene>
    <name evidence="1" type="ORF">AWB64_02542</name>
</gene>
<organism evidence="1 2">
    <name type="scientific">Caballeronia sordidicola</name>
    <name type="common">Burkholderia sordidicola</name>
    <dbReference type="NCBI Taxonomy" id="196367"/>
    <lineage>
        <taxon>Bacteria</taxon>
        <taxon>Pseudomonadati</taxon>
        <taxon>Pseudomonadota</taxon>
        <taxon>Betaproteobacteria</taxon>
        <taxon>Burkholderiales</taxon>
        <taxon>Burkholderiaceae</taxon>
        <taxon>Caballeronia</taxon>
    </lineage>
</organism>